<organism evidence="2 3">
    <name type="scientific">Adonisia turfae CCMR0082</name>
    <dbReference type="NCBI Taxonomy" id="2304604"/>
    <lineage>
        <taxon>Bacteria</taxon>
        <taxon>Bacillati</taxon>
        <taxon>Cyanobacteriota</taxon>
        <taxon>Adonisia</taxon>
        <taxon>Adonisia turfae</taxon>
    </lineage>
</organism>
<gene>
    <name evidence="2" type="ORF">D0962_01325</name>
</gene>
<reference evidence="2 3" key="1">
    <citation type="journal article" date="2020" name="Microb. Ecol.">
        <title>Ecogenomics of the Marine Benthic Filamentous Cyanobacterium Adonisia.</title>
        <authorList>
            <person name="Walter J.M."/>
            <person name="Coutinho F.H."/>
            <person name="Leomil L."/>
            <person name="Hargreaves P.I."/>
            <person name="Campeao M.E."/>
            <person name="Vieira V.V."/>
            <person name="Silva B.S."/>
            <person name="Fistarol G.O."/>
            <person name="Salomon P.S."/>
            <person name="Sawabe T."/>
            <person name="Mino S."/>
            <person name="Hosokawa M."/>
            <person name="Miyashita H."/>
            <person name="Maruyama F."/>
            <person name="van Verk M.C."/>
            <person name="Dutilh B.E."/>
            <person name="Thompson C.C."/>
            <person name="Thompson F.L."/>
        </authorList>
    </citation>
    <scope>NUCLEOTIDE SEQUENCE [LARGE SCALE GENOMIC DNA]</scope>
    <source>
        <strain evidence="2 3">CCMR0082</strain>
    </source>
</reference>
<name>A0A6M0RYY5_9CYAN</name>
<sequence>MGGVTGATGGVTGVTGGVTGATGGGVGLGGAGLGGRGGGVTTPTPPGAKLGRCLRKNRSFGALSRMK</sequence>
<feature type="compositionally biased region" description="Gly residues" evidence="1">
    <location>
        <begin position="1"/>
        <end position="40"/>
    </location>
</feature>
<evidence type="ECO:0000256" key="1">
    <source>
        <dbReference type="SAM" id="MobiDB-lite"/>
    </source>
</evidence>
<dbReference type="AlphaFoldDB" id="A0A6M0RYY5"/>
<dbReference type="EMBL" id="QZCE01000001">
    <property type="protein sequence ID" value="NEZ61427.1"/>
    <property type="molecule type" value="Genomic_DNA"/>
</dbReference>
<accession>A0A6M0RYY5</accession>
<evidence type="ECO:0000313" key="3">
    <source>
        <dbReference type="Proteomes" id="UP000473574"/>
    </source>
</evidence>
<feature type="region of interest" description="Disordered" evidence="1">
    <location>
        <begin position="1"/>
        <end position="67"/>
    </location>
</feature>
<protein>
    <submittedName>
        <fullName evidence="2">Uncharacterized protein</fullName>
    </submittedName>
</protein>
<proteinExistence type="predicted"/>
<evidence type="ECO:0000313" key="2">
    <source>
        <dbReference type="EMBL" id="NEZ61427.1"/>
    </source>
</evidence>
<comment type="caution">
    <text evidence="2">The sequence shown here is derived from an EMBL/GenBank/DDBJ whole genome shotgun (WGS) entry which is preliminary data.</text>
</comment>
<dbReference type="Proteomes" id="UP000473574">
    <property type="component" value="Unassembled WGS sequence"/>
</dbReference>